<dbReference type="AlphaFoldDB" id="A0A7K1YF58"/>
<evidence type="ECO:0000313" key="1">
    <source>
        <dbReference type="EMBL" id="MXV52688.1"/>
    </source>
</evidence>
<proteinExistence type="predicted"/>
<dbReference type="RefSeq" id="WP_160845865.1">
    <property type="nucleotide sequence ID" value="NZ_WVHT01000009.1"/>
</dbReference>
<dbReference type="EMBL" id="WVHT01000009">
    <property type="protein sequence ID" value="MXV52688.1"/>
    <property type="molecule type" value="Genomic_DNA"/>
</dbReference>
<dbReference type="PANTHER" id="PTHR34986:SF1">
    <property type="entry name" value="PROTEIN YIAL"/>
    <property type="match status" value="1"/>
</dbReference>
<dbReference type="NCBIfam" id="TIGR00022">
    <property type="entry name" value="YhcH/YjgK/YiaL family protein"/>
    <property type="match status" value="1"/>
</dbReference>
<accession>A0A7K1YF58</accession>
<dbReference type="Proteomes" id="UP000466586">
    <property type="component" value="Unassembled WGS sequence"/>
</dbReference>
<organism evidence="1 2">
    <name type="scientific">Hufsiella arboris</name>
    <dbReference type="NCBI Taxonomy" id="2695275"/>
    <lineage>
        <taxon>Bacteria</taxon>
        <taxon>Pseudomonadati</taxon>
        <taxon>Bacteroidota</taxon>
        <taxon>Sphingobacteriia</taxon>
        <taxon>Sphingobacteriales</taxon>
        <taxon>Sphingobacteriaceae</taxon>
        <taxon>Hufsiella</taxon>
    </lineage>
</organism>
<dbReference type="SUPFAM" id="SSF51197">
    <property type="entry name" value="Clavaminate synthase-like"/>
    <property type="match status" value="1"/>
</dbReference>
<protein>
    <submittedName>
        <fullName evidence="1">DUF386 family protein</fullName>
    </submittedName>
</protein>
<comment type="caution">
    <text evidence="1">The sequence shown here is derived from an EMBL/GenBank/DDBJ whole genome shotgun (WGS) entry which is preliminary data.</text>
</comment>
<keyword evidence="2" id="KW-1185">Reference proteome</keyword>
<dbReference type="Gene3D" id="2.60.120.370">
    <property type="entry name" value="YhcH/YjgK/YiaL"/>
    <property type="match status" value="1"/>
</dbReference>
<dbReference type="GO" id="GO:0005829">
    <property type="term" value="C:cytosol"/>
    <property type="evidence" value="ECO:0007669"/>
    <property type="project" value="TreeGrafter"/>
</dbReference>
<dbReference type="InterPro" id="IPR037012">
    <property type="entry name" value="NanQ/TabA/YiaL_sf"/>
</dbReference>
<reference evidence="1 2" key="1">
    <citation type="submission" date="2019-11" db="EMBL/GenBank/DDBJ databases">
        <title>Pedobacter sp. HMF7647 Genome sequencing and assembly.</title>
        <authorList>
            <person name="Kang H."/>
            <person name="Kim H."/>
            <person name="Joh K."/>
        </authorList>
    </citation>
    <scope>NUCLEOTIDE SEQUENCE [LARGE SCALE GENOMIC DNA]</scope>
    <source>
        <strain evidence="1 2">HMF7647</strain>
    </source>
</reference>
<evidence type="ECO:0000313" key="2">
    <source>
        <dbReference type="Proteomes" id="UP000466586"/>
    </source>
</evidence>
<dbReference type="Pfam" id="PF04074">
    <property type="entry name" value="DUF386"/>
    <property type="match status" value="1"/>
</dbReference>
<name>A0A7K1YF58_9SPHI</name>
<sequence length="180" mass="20394">MRNKTPVSDAKKWVKSRKWSNGCKLNPHQSVNASEFYYQYHANKAVWDKVFTFIKDHNLDSLPAGKYPVDSTNTYASITEGPSKEPSQAKWESHKKYIDLQYVIKGKESIGVLDVDKASVEKPYDETKDVANYSSDGGTYYEASAAAFFLFFPQNAHRPSIKVDGFDVVKKLVIKIKVAE</sequence>
<dbReference type="PANTHER" id="PTHR34986">
    <property type="entry name" value="EVOLVED BETA-GALACTOSIDASE SUBUNIT BETA"/>
    <property type="match status" value="1"/>
</dbReference>
<gene>
    <name evidence="1" type="ORF">GS399_17075</name>
</gene>
<dbReference type="InterPro" id="IPR004375">
    <property type="entry name" value="NanQ/TabA/YiaL"/>
</dbReference>